<feature type="compositionally biased region" description="Low complexity" evidence="1">
    <location>
        <begin position="102"/>
        <end position="122"/>
    </location>
</feature>
<organism evidence="2 3">
    <name type="scientific">Rhizopogon vesiculosus</name>
    <dbReference type="NCBI Taxonomy" id="180088"/>
    <lineage>
        <taxon>Eukaryota</taxon>
        <taxon>Fungi</taxon>
        <taxon>Dikarya</taxon>
        <taxon>Basidiomycota</taxon>
        <taxon>Agaricomycotina</taxon>
        <taxon>Agaricomycetes</taxon>
        <taxon>Agaricomycetidae</taxon>
        <taxon>Boletales</taxon>
        <taxon>Suillineae</taxon>
        <taxon>Rhizopogonaceae</taxon>
        <taxon>Rhizopogon</taxon>
    </lineage>
</organism>
<dbReference type="OrthoDB" id="2689242at2759"/>
<comment type="caution">
    <text evidence="2">The sequence shown here is derived from an EMBL/GenBank/DDBJ whole genome shotgun (WGS) entry which is preliminary data.</text>
</comment>
<sequence length="613" mass="65629">MSDDQPSIESVPTPSIQSLKSRFEQLAQENSKSSSSLTPPAATKPGPPGPLSPQPYSRQPQDDHSSSSRLPHRQLRNASSHSDLHSGQKRPPPPPPSRSVKKSTPSPAVSPLLRPVPVPGVLKSPRTSPDRLPAPRLYQDSEDDAPRGGGVASLRERFASNAASPPRPAPKPAPRPPYLMPNGEPNVLESTPPVLPRHTKPPSRILSSSQSVLSPEDTLSDEFFDLPQNPVDQSPSMVAVASLRSRFSTLKHPGPQLTPKPLAHDDRFTSHSEPNILVLSPPVVVRRHPPPPPPPLRSALFDNVDDLLDANSSSRHSPFSDDESEGMGGHTRSYSDSISSSSESVDGTSSPPKPKTPSRPSLTVPPPPPPRRNCNSNGNSHPSRDSSASSTPTLSTPPPLPSRRTTPDDVPEVISPPPSLAARHSMNIGSPPRDLTSSSDRKPLGSGKLPPPPTRTIAPGDKLPPARRAHSPSSDEESGPEDAYDDPRMLLPDASRASRRPPTLREPRIHVPAYAAQVVVAGARVLVATHHHLRCFDLSRGGYDNVPLWVGDMKDMGVRDAKVTALEFRAGSRGGVVWVGTKEGHLLEVDMDSGEVTASKFGAHAGVVTHIFR</sequence>
<feature type="region of interest" description="Disordered" evidence="1">
    <location>
        <begin position="1"/>
        <end position="233"/>
    </location>
</feature>
<feature type="compositionally biased region" description="Low complexity" evidence="1">
    <location>
        <begin position="372"/>
        <end position="394"/>
    </location>
</feature>
<feature type="compositionally biased region" description="Pro residues" evidence="1">
    <location>
        <begin position="165"/>
        <end position="179"/>
    </location>
</feature>
<feature type="compositionally biased region" description="Polar residues" evidence="1">
    <location>
        <begin position="27"/>
        <end position="36"/>
    </location>
</feature>
<dbReference type="Proteomes" id="UP000183567">
    <property type="component" value="Unassembled WGS sequence"/>
</dbReference>
<keyword evidence="3" id="KW-1185">Reference proteome</keyword>
<feature type="compositionally biased region" description="Low complexity" evidence="1">
    <location>
        <begin position="334"/>
        <end position="350"/>
    </location>
</feature>
<dbReference type="AlphaFoldDB" id="A0A1J8PNR7"/>
<feature type="compositionally biased region" description="Acidic residues" evidence="1">
    <location>
        <begin position="474"/>
        <end position="484"/>
    </location>
</feature>
<reference evidence="2 3" key="1">
    <citation type="submission" date="2016-03" db="EMBL/GenBank/DDBJ databases">
        <title>Comparative genomics of the ectomycorrhizal sister species Rhizopogon vinicolor and Rhizopogon vesiculosus (Basidiomycota: Boletales) reveals a divergence of the mating type B locus.</title>
        <authorList>
            <person name="Mujic A.B."/>
            <person name="Kuo A."/>
            <person name="Tritt A."/>
            <person name="Lipzen A."/>
            <person name="Chen C."/>
            <person name="Johnson J."/>
            <person name="Sharma A."/>
            <person name="Barry K."/>
            <person name="Grigoriev I.V."/>
            <person name="Spatafora J.W."/>
        </authorList>
    </citation>
    <scope>NUCLEOTIDE SEQUENCE [LARGE SCALE GENOMIC DNA]</scope>
    <source>
        <strain evidence="2 3">AM-OR11-056</strain>
    </source>
</reference>
<protein>
    <submittedName>
        <fullName evidence="2">Uncharacterized protein</fullName>
    </submittedName>
</protein>
<feature type="compositionally biased region" description="Polar residues" evidence="1">
    <location>
        <begin position="1"/>
        <end position="20"/>
    </location>
</feature>
<evidence type="ECO:0000313" key="3">
    <source>
        <dbReference type="Proteomes" id="UP000183567"/>
    </source>
</evidence>
<dbReference type="STRING" id="180088.A0A1J8PNR7"/>
<dbReference type="EMBL" id="LVVM01005928">
    <property type="protein sequence ID" value="OJA09435.1"/>
    <property type="molecule type" value="Genomic_DNA"/>
</dbReference>
<feature type="compositionally biased region" description="Pro residues" evidence="1">
    <location>
        <begin position="351"/>
        <end position="371"/>
    </location>
</feature>
<feature type="compositionally biased region" description="Low complexity" evidence="1">
    <location>
        <begin position="202"/>
        <end position="215"/>
    </location>
</feature>
<feature type="region of interest" description="Disordered" evidence="1">
    <location>
        <begin position="249"/>
        <end position="504"/>
    </location>
</feature>
<evidence type="ECO:0000313" key="2">
    <source>
        <dbReference type="EMBL" id="OJA09435.1"/>
    </source>
</evidence>
<gene>
    <name evidence="2" type="ORF">AZE42_11437</name>
</gene>
<accession>A0A1J8PNR7</accession>
<feature type="non-terminal residue" evidence="2">
    <location>
        <position position="613"/>
    </location>
</feature>
<evidence type="ECO:0000256" key="1">
    <source>
        <dbReference type="SAM" id="MobiDB-lite"/>
    </source>
</evidence>
<name>A0A1J8PNR7_9AGAM</name>
<proteinExistence type="predicted"/>